<dbReference type="Gene3D" id="3.40.50.2000">
    <property type="entry name" value="Glycogen Phosphorylase B"/>
    <property type="match status" value="2"/>
</dbReference>
<dbReference type="AlphaFoldDB" id="A0A6J7L2Q7"/>
<dbReference type="GO" id="GO:0050511">
    <property type="term" value="F:undecaprenyldiphospho-muramoylpentapeptide beta-N-acetylglucosaminyltransferase activity"/>
    <property type="evidence" value="ECO:0007669"/>
    <property type="project" value="InterPro"/>
</dbReference>
<dbReference type="PANTHER" id="PTHR21015:SF22">
    <property type="entry name" value="GLYCOSYLTRANSFERASE"/>
    <property type="match status" value="1"/>
</dbReference>
<keyword evidence="5" id="KW-0133">Cell shape</keyword>
<evidence type="ECO:0000256" key="1">
    <source>
        <dbReference type="ARBA" id="ARBA00022475"/>
    </source>
</evidence>
<dbReference type="InterPro" id="IPR007235">
    <property type="entry name" value="Glyco_trans_28_C"/>
</dbReference>
<evidence type="ECO:0000259" key="11">
    <source>
        <dbReference type="Pfam" id="PF04101"/>
    </source>
</evidence>
<keyword evidence="3" id="KW-0328">Glycosyltransferase</keyword>
<gene>
    <name evidence="12" type="ORF">UFOPK3837_01125</name>
</gene>
<dbReference type="Pfam" id="PF03033">
    <property type="entry name" value="Glyco_transf_28"/>
    <property type="match status" value="1"/>
</dbReference>
<dbReference type="CDD" id="cd03785">
    <property type="entry name" value="GT28_MurG"/>
    <property type="match status" value="1"/>
</dbReference>
<evidence type="ECO:0000313" key="12">
    <source>
        <dbReference type="EMBL" id="CAB4962227.1"/>
    </source>
</evidence>
<evidence type="ECO:0000256" key="2">
    <source>
        <dbReference type="ARBA" id="ARBA00022618"/>
    </source>
</evidence>
<dbReference type="SUPFAM" id="SSF53756">
    <property type="entry name" value="UDP-Glycosyltransferase/glycogen phosphorylase"/>
    <property type="match status" value="1"/>
</dbReference>
<reference evidence="12" key="1">
    <citation type="submission" date="2020-05" db="EMBL/GenBank/DDBJ databases">
        <authorList>
            <person name="Chiriac C."/>
            <person name="Salcher M."/>
            <person name="Ghai R."/>
            <person name="Kavagutti S V."/>
        </authorList>
    </citation>
    <scope>NUCLEOTIDE SEQUENCE</scope>
</reference>
<evidence type="ECO:0000256" key="3">
    <source>
        <dbReference type="ARBA" id="ARBA00022676"/>
    </source>
</evidence>
<keyword evidence="4" id="KW-0808">Transferase</keyword>
<evidence type="ECO:0000256" key="7">
    <source>
        <dbReference type="ARBA" id="ARBA00023136"/>
    </source>
</evidence>
<evidence type="ECO:0000256" key="4">
    <source>
        <dbReference type="ARBA" id="ARBA00022679"/>
    </source>
</evidence>
<sequence>MTTYLLAGGGTAGHVNPLLALADQIKKHEPAAEIIALGTSEGLESRLVPQRGYELLTVQRLPFPRKLNASALRFPRQYRANVAAVRAIIRERKVDVVVGFGGYASAPAYSAAKAEGVPYAVHEANAMAGLANRRGAKNASLVAVAFEGTKLPGAVFTGMPLRPEIEALTLVSDKAAARKHFGLDESTVTLLVTGGSLGAKRINETLEASRKVLSAAGIQVLHIMGGNSTLPEVSEPGYVRVSYCDRMELAIASADVAIGRSGAATVSEFSAVGLPAVYVPYPVGNGEQSLNAASAVAAAAAILVKDADFTPQFVANTVVPLLSDSKRLAAMSTAAEKVAISDGAERLYRLVAGLKR</sequence>
<dbReference type="GO" id="GO:0051301">
    <property type="term" value="P:cell division"/>
    <property type="evidence" value="ECO:0007669"/>
    <property type="project" value="UniProtKB-KW"/>
</dbReference>
<protein>
    <submittedName>
        <fullName evidence="12">Unannotated protein</fullName>
    </submittedName>
</protein>
<dbReference type="GO" id="GO:0005975">
    <property type="term" value="P:carbohydrate metabolic process"/>
    <property type="evidence" value="ECO:0007669"/>
    <property type="project" value="InterPro"/>
</dbReference>
<dbReference type="GO" id="GO:0008360">
    <property type="term" value="P:regulation of cell shape"/>
    <property type="evidence" value="ECO:0007669"/>
    <property type="project" value="UniProtKB-KW"/>
</dbReference>
<keyword evidence="2" id="KW-0132">Cell division</keyword>
<keyword evidence="9" id="KW-0961">Cell wall biogenesis/degradation</keyword>
<proteinExistence type="inferred from homology"/>
<dbReference type="GO" id="GO:0071555">
    <property type="term" value="P:cell wall organization"/>
    <property type="evidence" value="ECO:0007669"/>
    <property type="project" value="UniProtKB-KW"/>
</dbReference>
<evidence type="ECO:0000256" key="8">
    <source>
        <dbReference type="ARBA" id="ARBA00023306"/>
    </source>
</evidence>
<dbReference type="EMBL" id="CAFBNO010000084">
    <property type="protein sequence ID" value="CAB4962227.1"/>
    <property type="molecule type" value="Genomic_DNA"/>
</dbReference>
<feature type="domain" description="Glycosyl transferase family 28 C-terminal" evidence="11">
    <location>
        <begin position="189"/>
        <end position="347"/>
    </location>
</feature>
<evidence type="ECO:0000256" key="5">
    <source>
        <dbReference type="ARBA" id="ARBA00022960"/>
    </source>
</evidence>
<dbReference type="GO" id="GO:0009252">
    <property type="term" value="P:peptidoglycan biosynthetic process"/>
    <property type="evidence" value="ECO:0007669"/>
    <property type="project" value="UniProtKB-KW"/>
</dbReference>
<dbReference type="InterPro" id="IPR004276">
    <property type="entry name" value="GlycoTrans_28_N"/>
</dbReference>
<feature type="domain" description="Glycosyltransferase family 28 N-terminal" evidence="10">
    <location>
        <begin position="5"/>
        <end position="140"/>
    </location>
</feature>
<keyword evidence="1" id="KW-1003">Cell membrane</keyword>
<evidence type="ECO:0000256" key="6">
    <source>
        <dbReference type="ARBA" id="ARBA00022984"/>
    </source>
</evidence>
<dbReference type="InterPro" id="IPR006009">
    <property type="entry name" value="GlcNAc_MurG"/>
</dbReference>
<keyword evidence="8" id="KW-0131">Cell cycle</keyword>
<accession>A0A6J7L2Q7</accession>
<keyword evidence="7" id="KW-0472">Membrane</keyword>
<dbReference type="HAMAP" id="MF_00033">
    <property type="entry name" value="MurG"/>
    <property type="match status" value="1"/>
</dbReference>
<name>A0A6J7L2Q7_9ZZZZ</name>
<evidence type="ECO:0000259" key="10">
    <source>
        <dbReference type="Pfam" id="PF03033"/>
    </source>
</evidence>
<dbReference type="PANTHER" id="PTHR21015">
    <property type="entry name" value="UDP-N-ACETYLGLUCOSAMINE--N-ACETYLMURAMYL-(PENTAPEPTIDE) PYROPHOSPHORYL-UNDECAPRENOL N-ACETYLGLUCOSAMINE TRANSFERASE 1"/>
    <property type="match status" value="1"/>
</dbReference>
<organism evidence="12">
    <name type="scientific">freshwater metagenome</name>
    <dbReference type="NCBI Taxonomy" id="449393"/>
    <lineage>
        <taxon>unclassified sequences</taxon>
        <taxon>metagenomes</taxon>
        <taxon>ecological metagenomes</taxon>
    </lineage>
</organism>
<keyword evidence="6" id="KW-0573">Peptidoglycan synthesis</keyword>
<dbReference type="Pfam" id="PF04101">
    <property type="entry name" value="Glyco_tran_28_C"/>
    <property type="match status" value="1"/>
</dbReference>
<evidence type="ECO:0000256" key="9">
    <source>
        <dbReference type="ARBA" id="ARBA00023316"/>
    </source>
</evidence>